<dbReference type="OrthoDB" id="3245313at2759"/>
<accession>A0A0D2MNF9</accession>
<dbReference type="Proteomes" id="UP000054270">
    <property type="component" value="Unassembled WGS sequence"/>
</dbReference>
<reference evidence="2" key="1">
    <citation type="submission" date="2014-04" db="EMBL/GenBank/DDBJ databases">
        <title>Evolutionary Origins and Diversification of the Mycorrhizal Mutualists.</title>
        <authorList>
            <consortium name="DOE Joint Genome Institute"/>
            <consortium name="Mycorrhizal Genomics Consortium"/>
            <person name="Kohler A."/>
            <person name="Kuo A."/>
            <person name="Nagy L.G."/>
            <person name="Floudas D."/>
            <person name="Copeland A."/>
            <person name="Barry K.W."/>
            <person name="Cichocki N."/>
            <person name="Veneault-Fourrey C."/>
            <person name="LaButti K."/>
            <person name="Lindquist E.A."/>
            <person name="Lipzen A."/>
            <person name="Lundell T."/>
            <person name="Morin E."/>
            <person name="Murat C."/>
            <person name="Riley R."/>
            <person name="Ohm R."/>
            <person name="Sun H."/>
            <person name="Tunlid A."/>
            <person name="Henrissat B."/>
            <person name="Grigoriev I.V."/>
            <person name="Hibbett D.S."/>
            <person name="Martin F."/>
        </authorList>
    </citation>
    <scope>NUCLEOTIDE SEQUENCE [LARGE SCALE GENOMIC DNA]</scope>
    <source>
        <strain evidence="2">FD-334 SS-4</strain>
    </source>
</reference>
<organism evidence="1 2">
    <name type="scientific">Hypholoma sublateritium (strain FD-334 SS-4)</name>
    <dbReference type="NCBI Taxonomy" id="945553"/>
    <lineage>
        <taxon>Eukaryota</taxon>
        <taxon>Fungi</taxon>
        <taxon>Dikarya</taxon>
        <taxon>Basidiomycota</taxon>
        <taxon>Agaricomycotina</taxon>
        <taxon>Agaricomycetes</taxon>
        <taxon>Agaricomycetidae</taxon>
        <taxon>Agaricales</taxon>
        <taxon>Agaricineae</taxon>
        <taxon>Strophariaceae</taxon>
        <taxon>Hypholoma</taxon>
    </lineage>
</organism>
<evidence type="ECO:0000313" key="1">
    <source>
        <dbReference type="EMBL" id="KJA25468.1"/>
    </source>
</evidence>
<sequence length="213" mass="23687">LVHSKARQHLIHRLLSHKSIKRIAGFQSSAFAAFAPKMYKFYAVTLGKLFNHHHTLQHNFRNSIFPAVSFNLGPATVALDHLDYGNFSSGMCALTALGSYNPQKSAHFILFPFRIVTEFPPGSTIIIPSACLNHGNTPIQNGETRMSIAQYAAGGLFRYVEYGFTTVKSLLSTAAGKARRVQIDMEAGERWKMGIDLFSKYSELATDVAEVYR</sequence>
<proteinExistence type="predicted"/>
<gene>
    <name evidence="1" type="ORF">HYPSUDRAFT_134501</name>
</gene>
<dbReference type="AlphaFoldDB" id="A0A0D2MNF9"/>
<dbReference type="STRING" id="945553.A0A0D2MNF9"/>
<dbReference type="Gene3D" id="3.60.130.30">
    <property type="match status" value="1"/>
</dbReference>
<feature type="non-terminal residue" evidence="1">
    <location>
        <position position="1"/>
    </location>
</feature>
<dbReference type="EMBL" id="KN817531">
    <property type="protein sequence ID" value="KJA25468.1"/>
    <property type="molecule type" value="Genomic_DNA"/>
</dbReference>
<evidence type="ECO:0000313" key="2">
    <source>
        <dbReference type="Proteomes" id="UP000054270"/>
    </source>
</evidence>
<keyword evidence="2" id="KW-1185">Reference proteome</keyword>
<name>A0A0D2MNF9_HYPSF</name>
<protein>
    <submittedName>
        <fullName evidence="1">Uncharacterized protein</fullName>
    </submittedName>
</protein>